<dbReference type="Pfam" id="PF26594">
    <property type="entry name" value="KH_NusA_2nd"/>
    <property type="match status" value="1"/>
</dbReference>
<evidence type="ECO:0000256" key="4">
    <source>
        <dbReference type="ARBA" id="ARBA00022884"/>
    </source>
</evidence>
<reference evidence="9" key="3">
    <citation type="submission" date="2014-09" db="EMBL/GenBank/DDBJ databases">
        <authorList>
            <person name="Magalhaes I.L.F."/>
            <person name="Oliveira U."/>
            <person name="Santos F.R."/>
            <person name="Vidigal T.H.D.A."/>
            <person name="Brescovit A.D."/>
            <person name="Santos A.J."/>
        </authorList>
    </citation>
    <scope>NUCLEOTIDE SEQUENCE</scope>
    <source>
        <strain evidence="9">108B</strain>
    </source>
</reference>
<dbReference type="GeneID" id="34782311"/>
<dbReference type="Proteomes" id="UP000195072">
    <property type="component" value="Unassembled WGS sequence"/>
</dbReference>
<reference evidence="10 12" key="1">
    <citation type="submission" date="2014-06" db="EMBL/GenBank/DDBJ databases">
        <authorList>
            <person name="Ju J."/>
            <person name="Zhang J."/>
        </authorList>
    </citation>
    <scope>NUCLEOTIDE SEQUENCE [LARGE SCALE GENOMIC DNA]</scope>
    <source>
        <strain evidence="10">DmL_050</strain>
    </source>
</reference>
<dbReference type="InterPro" id="IPR003029">
    <property type="entry name" value="S1_domain"/>
</dbReference>
<evidence type="ECO:0000256" key="3">
    <source>
        <dbReference type="ARBA" id="ARBA00022814"/>
    </source>
</evidence>
<dbReference type="InterPro" id="IPR036555">
    <property type="entry name" value="NusA_N_sf"/>
</dbReference>
<dbReference type="GO" id="GO:0006353">
    <property type="term" value="P:DNA-templated transcription termination"/>
    <property type="evidence" value="ECO:0007669"/>
    <property type="project" value="UniProtKB-UniRule"/>
</dbReference>
<evidence type="ECO:0000256" key="6">
    <source>
        <dbReference type="ARBA" id="ARBA00023163"/>
    </source>
</evidence>
<dbReference type="InterPro" id="IPR010213">
    <property type="entry name" value="TF_NusA"/>
</dbReference>
<dbReference type="Pfam" id="PF13184">
    <property type="entry name" value="KH_NusA_1st"/>
    <property type="match status" value="1"/>
</dbReference>
<evidence type="ECO:0000313" key="11">
    <source>
        <dbReference type="Proteomes" id="UP000056109"/>
    </source>
</evidence>
<dbReference type="SMART" id="SM00322">
    <property type="entry name" value="KH"/>
    <property type="match status" value="2"/>
</dbReference>
<evidence type="ECO:0000313" key="9">
    <source>
        <dbReference type="EMBL" id="CEF40587.1"/>
    </source>
</evidence>
<dbReference type="Pfam" id="PF14520">
    <property type="entry name" value="HHH_5"/>
    <property type="match status" value="1"/>
</dbReference>
<proteinExistence type="inferred from homology"/>
<evidence type="ECO:0000256" key="1">
    <source>
        <dbReference type="ARBA" id="ARBA00022472"/>
    </source>
</evidence>
<dbReference type="Pfam" id="PF00575">
    <property type="entry name" value="S1"/>
    <property type="match status" value="1"/>
</dbReference>
<dbReference type="AlphaFoldDB" id="A0A0U5ESI5"/>
<dbReference type="NCBIfam" id="TIGR01953">
    <property type="entry name" value="NusA"/>
    <property type="match status" value="1"/>
</dbReference>
<comment type="function">
    <text evidence="7">Participates in both transcription termination and antitermination.</text>
</comment>
<dbReference type="FunFam" id="3.30.300.20:FF:000002">
    <property type="entry name" value="Transcription termination/antitermination protein NusA"/>
    <property type="match status" value="1"/>
</dbReference>
<dbReference type="EMBL" id="LN606600">
    <property type="protein sequence ID" value="CEF40587.1"/>
    <property type="molecule type" value="Genomic_DNA"/>
</dbReference>
<keyword evidence="5 7" id="KW-0805">Transcription regulation</keyword>
<reference evidence="11" key="2">
    <citation type="submission" date="2014-09" db="EMBL/GenBank/DDBJ databases">
        <authorList>
            <person name="Illeghems K.G."/>
        </authorList>
    </citation>
    <scope>NUCLEOTIDE SEQUENCE [LARGE SCALE GENOMIC DNA]</scope>
    <source>
        <strain evidence="11">108B</strain>
    </source>
</reference>
<keyword evidence="10" id="KW-0648">Protein biosynthesis</keyword>
<keyword evidence="10" id="KW-0251">Elongation factor</keyword>
<dbReference type="Gene3D" id="1.10.150.20">
    <property type="entry name" value="5' to 3' exonuclease, C-terminal subdomain"/>
    <property type="match status" value="2"/>
</dbReference>
<dbReference type="Pfam" id="PF08529">
    <property type="entry name" value="NusA_N"/>
    <property type="match status" value="1"/>
</dbReference>
<dbReference type="GO" id="GO:0003700">
    <property type="term" value="F:DNA-binding transcription factor activity"/>
    <property type="evidence" value="ECO:0007669"/>
    <property type="project" value="InterPro"/>
</dbReference>
<dbReference type="RefSeq" id="WP_006558901.1">
    <property type="nucleotide sequence ID" value="NZ_JAIMFP010000003.1"/>
</dbReference>
<keyword evidence="2 7" id="KW-0963">Cytoplasm</keyword>
<dbReference type="KEGG" id="asz:ASN_1218"/>
<dbReference type="InterPro" id="IPR010995">
    <property type="entry name" value="DNA_repair_Rad51/TF_NusA_a-hlx"/>
</dbReference>
<keyword evidence="1 7" id="KW-0806">Transcription termination</keyword>
<dbReference type="CDD" id="cd04455">
    <property type="entry name" value="S1_NusA"/>
    <property type="match status" value="1"/>
</dbReference>
<dbReference type="GO" id="GO:0031564">
    <property type="term" value="P:transcription antitermination"/>
    <property type="evidence" value="ECO:0007669"/>
    <property type="project" value="UniProtKB-UniRule"/>
</dbReference>
<keyword evidence="6 7" id="KW-0804">Transcription</keyword>
<dbReference type="SMART" id="SM00316">
    <property type="entry name" value="S1"/>
    <property type="match status" value="1"/>
</dbReference>
<gene>
    <name evidence="7 9" type="primary">nusA</name>
    <name evidence="9" type="ORF">ASN_1218</name>
    <name evidence="10" type="ORF">HK16_04085</name>
</gene>
<dbReference type="EMBL" id="JOOZ01000161">
    <property type="protein sequence ID" value="OUL64569.1"/>
    <property type="molecule type" value="Genomic_DNA"/>
</dbReference>
<keyword evidence="4 7" id="KW-0694">RNA-binding</keyword>
<sequence length="508" mass="57012">MDTSVSRPELLLVADAVSREKGIEREEVLEAMEQAIQKAGRAKYGHEKDIRATIDRRTGEVRLSRWTEVVEQVENEETQIPLAIARKFQPEIKAGEYLVDPLPPIDFGRIAAQTAKQVIVQRVREYERKRQYNEFKDRVGEIVNGTVKRTEYGNLMVEIGSAEALLRRDELIPRETFRNSDRVRAYIYDVRDEPRGPQIFLSRTHPAFLAKLFAQEVPEIYDGIIEIKAVARDPGSRAKMAVISRDASIDPVGACVGMRGSRVQAVVAELQGEKIDIIPWSPQAATFVVNALAPAEVSKVVMDEEAGRVEVVVPDEQLSLAIGRRGQNVRLASQLTRWDIDILTEAEESERRQEEFRRRTNLFVEALDVDDVIAGLLVTEGFHTIEELAYADPDELIGIEGFDESVVSELVQRAEAYLVKQEENLDTKRRELGVSDDIADMGVFTNQMLVTLGEKGVKTLDDLADLAGDELVEILGTDAIEEDAANEIIMAARAHWFDEEDGKSAEQE</sequence>
<keyword evidence="11" id="KW-1185">Reference proteome</keyword>
<dbReference type="SUPFAM" id="SSF69705">
    <property type="entry name" value="Transcription factor NusA, N-terminal domain"/>
    <property type="match status" value="1"/>
</dbReference>
<dbReference type="FunFam" id="2.40.50.140:FF:000058">
    <property type="entry name" value="Transcription termination/antitermination protein NusA"/>
    <property type="match status" value="1"/>
</dbReference>
<dbReference type="Gene3D" id="3.30.300.20">
    <property type="match status" value="2"/>
</dbReference>
<dbReference type="InterPro" id="IPR013735">
    <property type="entry name" value="TF_NusA_N"/>
</dbReference>
<dbReference type="InterPro" id="IPR012340">
    <property type="entry name" value="NA-bd_OB-fold"/>
</dbReference>
<evidence type="ECO:0000256" key="5">
    <source>
        <dbReference type="ARBA" id="ARBA00023015"/>
    </source>
</evidence>
<dbReference type="Proteomes" id="UP000056109">
    <property type="component" value="Chromosome I"/>
</dbReference>
<dbReference type="GO" id="GO:0003723">
    <property type="term" value="F:RNA binding"/>
    <property type="evidence" value="ECO:0007669"/>
    <property type="project" value="UniProtKB-UniRule"/>
</dbReference>
<dbReference type="InterPro" id="IPR004087">
    <property type="entry name" value="KH_dom"/>
</dbReference>
<accession>A0A0U5ESI5</accession>
<comment type="subunit">
    <text evidence="7">Monomer. Binds directly to the core enzyme of the DNA-dependent RNA polymerase and to nascent RNA.</text>
</comment>
<dbReference type="InterPro" id="IPR058582">
    <property type="entry name" value="KH_NusA_2nd"/>
</dbReference>
<dbReference type="PANTHER" id="PTHR22648">
    <property type="entry name" value="TRANSCRIPTION TERMINATION FACTOR NUSA"/>
    <property type="match status" value="1"/>
</dbReference>
<dbReference type="InterPro" id="IPR015946">
    <property type="entry name" value="KH_dom-like_a/b"/>
</dbReference>
<dbReference type="Gene3D" id="3.30.1480.10">
    <property type="entry name" value="NusA, N-terminal domain"/>
    <property type="match status" value="1"/>
</dbReference>
<dbReference type="SUPFAM" id="SSF47794">
    <property type="entry name" value="Rad51 N-terminal domain-like"/>
    <property type="match status" value="2"/>
</dbReference>
<feature type="domain" description="S1 motif" evidence="8">
    <location>
        <begin position="140"/>
        <end position="204"/>
    </location>
</feature>
<keyword evidence="3 7" id="KW-0889">Transcription antitermination</keyword>
<evidence type="ECO:0000259" key="8">
    <source>
        <dbReference type="PROSITE" id="PS50126"/>
    </source>
</evidence>
<comment type="similarity">
    <text evidence="7">Belongs to the NusA family.</text>
</comment>
<dbReference type="InterPro" id="IPR009019">
    <property type="entry name" value="KH_sf_prok-type"/>
</dbReference>
<evidence type="ECO:0000256" key="7">
    <source>
        <dbReference type="HAMAP-Rule" id="MF_00945"/>
    </source>
</evidence>
<dbReference type="SUPFAM" id="SSF54814">
    <property type="entry name" value="Prokaryotic type KH domain (KH-domain type II)"/>
    <property type="match status" value="2"/>
</dbReference>
<comment type="subcellular location">
    <subcellularLocation>
        <location evidence="7">Cytoplasm</location>
    </subcellularLocation>
</comment>
<dbReference type="FunFam" id="3.30.300.20:FF:000005">
    <property type="entry name" value="Transcription termination/antitermination protein NusA"/>
    <property type="match status" value="1"/>
</dbReference>
<evidence type="ECO:0000313" key="12">
    <source>
        <dbReference type="Proteomes" id="UP000195072"/>
    </source>
</evidence>
<dbReference type="PANTHER" id="PTHR22648:SF0">
    <property type="entry name" value="TRANSCRIPTION TERMINATION_ANTITERMINATION PROTEIN NUSA"/>
    <property type="match status" value="1"/>
</dbReference>
<dbReference type="InterPro" id="IPR010214">
    <property type="entry name" value="Tscrpt_termin_fac_NusA_C_rpt"/>
</dbReference>
<dbReference type="CDD" id="cd22529">
    <property type="entry name" value="KH-II_NusA_rpt2"/>
    <property type="match status" value="1"/>
</dbReference>
<dbReference type="InterPro" id="IPR030842">
    <property type="entry name" value="TF_NusA_bacterial"/>
</dbReference>
<evidence type="ECO:0000256" key="2">
    <source>
        <dbReference type="ARBA" id="ARBA00022490"/>
    </source>
</evidence>
<name>A0A0U5ESI5_9PROT</name>
<dbReference type="SUPFAM" id="SSF50249">
    <property type="entry name" value="Nucleic acid-binding proteins"/>
    <property type="match status" value="1"/>
</dbReference>
<dbReference type="GO" id="GO:0005829">
    <property type="term" value="C:cytosol"/>
    <property type="evidence" value="ECO:0007669"/>
    <property type="project" value="TreeGrafter"/>
</dbReference>
<dbReference type="PROSITE" id="PS50126">
    <property type="entry name" value="S1"/>
    <property type="match status" value="1"/>
</dbReference>
<organism evidence="9 11">
    <name type="scientific">Acetobacter senegalensis</name>
    <dbReference type="NCBI Taxonomy" id="446692"/>
    <lineage>
        <taxon>Bacteria</taxon>
        <taxon>Pseudomonadati</taxon>
        <taxon>Pseudomonadota</taxon>
        <taxon>Alphaproteobacteria</taxon>
        <taxon>Acetobacterales</taxon>
        <taxon>Acetobacteraceae</taxon>
        <taxon>Acetobacter</taxon>
    </lineage>
</organism>
<dbReference type="NCBIfam" id="TIGR01954">
    <property type="entry name" value="nusA_Cterm_rpt"/>
    <property type="match status" value="1"/>
</dbReference>
<protein>
    <recommendedName>
        <fullName evidence="7">Transcription termination/antitermination protein NusA</fullName>
    </recommendedName>
</protein>
<dbReference type="CDD" id="cd02134">
    <property type="entry name" value="KH-II_NusA_rpt1"/>
    <property type="match status" value="1"/>
</dbReference>
<dbReference type="GO" id="GO:0003746">
    <property type="term" value="F:translation elongation factor activity"/>
    <property type="evidence" value="ECO:0007669"/>
    <property type="project" value="UniProtKB-KW"/>
</dbReference>
<dbReference type="PATRIC" id="fig|446692.3.peg.1218"/>
<dbReference type="HAMAP" id="MF_00945_B">
    <property type="entry name" value="NusA_B"/>
    <property type="match status" value="1"/>
</dbReference>
<dbReference type="InterPro" id="IPR025249">
    <property type="entry name" value="TF_NusA_KH_1st"/>
</dbReference>
<dbReference type="GO" id="GO:0000166">
    <property type="term" value="F:nucleotide binding"/>
    <property type="evidence" value="ECO:0007669"/>
    <property type="project" value="InterPro"/>
</dbReference>
<evidence type="ECO:0000313" key="10">
    <source>
        <dbReference type="EMBL" id="OUL64569.1"/>
    </source>
</evidence>
<dbReference type="Gene3D" id="2.40.50.140">
    <property type="entry name" value="Nucleic acid-binding proteins"/>
    <property type="match status" value="1"/>
</dbReference>
<dbReference type="PROSITE" id="PS50084">
    <property type="entry name" value="KH_TYPE_1"/>
    <property type="match status" value="1"/>
</dbReference>